<sequence length="80" mass="8960">MGSLKILPSPIKACAIQDLIIDLENEEAFRDRLNVGLLWPWSVHISMLDMPAGQGNVPNKFVEADKVEIKETDHALVKHL</sequence>
<keyword evidence="2" id="KW-1185">Reference proteome</keyword>
<accession>A0A0P1A5F0</accession>
<dbReference type="GeneID" id="36404499"/>
<dbReference type="RefSeq" id="XP_024571687.1">
    <property type="nucleotide sequence ID" value="XM_024722848.1"/>
</dbReference>
<dbReference type="EMBL" id="CCYD01000041">
    <property type="protein sequence ID" value="CEG35318.1"/>
    <property type="molecule type" value="Genomic_DNA"/>
</dbReference>
<evidence type="ECO:0000313" key="2">
    <source>
        <dbReference type="Proteomes" id="UP000054928"/>
    </source>
</evidence>
<dbReference type="Proteomes" id="UP000054928">
    <property type="component" value="Unassembled WGS sequence"/>
</dbReference>
<reference evidence="2" key="1">
    <citation type="submission" date="2014-09" db="EMBL/GenBank/DDBJ databases">
        <authorList>
            <person name="Sharma Rahul"/>
            <person name="Thines Marco"/>
        </authorList>
    </citation>
    <scope>NUCLEOTIDE SEQUENCE [LARGE SCALE GENOMIC DNA]</scope>
</reference>
<proteinExistence type="predicted"/>
<name>A0A0P1A5F0_PLAHL</name>
<dbReference type="AlphaFoldDB" id="A0A0P1A5F0"/>
<evidence type="ECO:0000313" key="1">
    <source>
        <dbReference type="EMBL" id="CEG35318.1"/>
    </source>
</evidence>
<protein>
    <submittedName>
        <fullName evidence="1">Uncharacterized protein</fullName>
    </submittedName>
</protein>
<organism evidence="1 2">
    <name type="scientific">Plasmopara halstedii</name>
    <name type="common">Downy mildew of sunflower</name>
    <dbReference type="NCBI Taxonomy" id="4781"/>
    <lineage>
        <taxon>Eukaryota</taxon>
        <taxon>Sar</taxon>
        <taxon>Stramenopiles</taxon>
        <taxon>Oomycota</taxon>
        <taxon>Peronosporomycetes</taxon>
        <taxon>Peronosporales</taxon>
        <taxon>Peronosporaceae</taxon>
        <taxon>Plasmopara</taxon>
    </lineage>
</organism>